<keyword evidence="2" id="KW-1185">Reference proteome</keyword>
<gene>
    <name evidence="1" type="ORF">H9Q76_09045</name>
</gene>
<dbReference type="AlphaFoldDB" id="A0A7G9FR87"/>
<dbReference type="EMBL" id="CP060632">
    <property type="protein sequence ID" value="QNM01069.1"/>
    <property type="molecule type" value="Genomic_DNA"/>
</dbReference>
<dbReference type="Pfam" id="PF09035">
    <property type="entry name" value="Tn916-Xis"/>
    <property type="match status" value="1"/>
</dbReference>
<evidence type="ECO:0000313" key="2">
    <source>
        <dbReference type="Proteomes" id="UP000515819"/>
    </source>
</evidence>
<dbReference type="KEGG" id="wcp:H9Q76_09045"/>
<dbReference type="Gene3D" id="3.90.105.50">
    <property type="match status" value="1"/>
</dbReference>
<reference evidence="1 2" key="1">
    <citation type="submission" date="2020-08" db="EMBL/GenBank/DDBJ databases">
        <authorList>
            <person name="Liu C."/>
            <person name="Sun Q."/>
        </authorList>
    </citation>
    <scope>NUCLEOTIDE SEQUENCE [LARGE SCALE GENOMIC DNA]</scope>
    <source>
        <strain evidence="1 2">NSJ-4</strain>
    </source>
</reference>
<sequence>MEQIKDFEPDEIPIWNKFMLTKQKASAYSHIGLNKLEELLRNPTCTFVLYVGKKKLIKRTEFEKYILDNVEI</sequence>
<dbReference type="InterPro" id="IPR015122">
    <property type="entry name" value="Tn916-Xis"/>
</dbReference>
<dbReference type="InterPro" id="IPR038148">
    <property type="entry name" value="Tn1545/Tn916_Xis"/>
</dbReference>
<evidence type="ECO:0008006" key="3">
    <source>
        <dbReference type="Google" id="ProtNLM"/>
    </source>
</evidence>
<evidence type="ECO:0000313" key="1">
    <source>
        <dbReference type="EMBL" id="QNM01069.1"/>
    </source>
</evidence>
<accession>A0A7G9FR87</accession>
<protein>
    <recommendedName>
        <fullName evidence="3">DNA binding domain-containing protein, excisionase family</fullName>
    </recommendedName>
</protein>
<organism evidence="1 2">
    <name type="scientific">Wujia chipingensis</name>
    <dbReference type="NCBI Taxonomy" id="2763670"/>
    <lineage>
        <taxon>Bacteria</taxon>
        <taxon>Bacillati</taxon>
        <taxon>Bacillota</taxon>
        <taxon>Clostridia</taxon>
        <taxon>Lachnospirales</taxon>
        <taxon>Lachnospiraceae</taxon>
        <taxon>Wujia</taxon>
    </lineage>
</organism>
<dbReference type="Proteomes" id="UP000515819">
    <property type="component" value="Chromosome"/>
</dbReference>
<name>A0A7G9FR87_9FIRM</name>
<proteinExistence type="predicted"/>